<dbReference type="InterPro" id="IPR035906">
    <property type="entry name" value="MetI-like_sf"/>
</dbReference>
<dbReference type="Proteomes" id="UP001527882">
    <property type="component" value="Unassembled WGS sequence"/>
</dbReference>
<evidence type="ECO:0000256" key="5">
    <source>
        <dbReference type="ARBA" id="ARBA00022989"/>
    </source>
</evidence>
<evidence type="ECO:0000256" key="4">
    <source>
        <dbReference type="ARBA" id="ARBA00022692"/>
    </source>
</evidence>
<feature type="transmembrane region" description="Helical" evidence="7">
    <location>
        <begin position="73"/>
        <end position="97"/>
    </location>
</feature>
<keyword evidence="4 7" id="KW-0812">Transmembrane</keyword>
<keyword evidence="10" id="KW-1185">Reference proteome</keyword>
<comment type="similarity">
    <text evidence="7">Belongs to the binding-protein-dependent transport system permease family.</text>
</comment>
<evidence type="ECO:0000313" key="10">
    <source>
        <dbReference type="Proteomes" id="UP001527882"/>
    </source>
</evidence>
<keyword evidence="6 7" id="KW-0472">Membrane</keyword>
<organism evidence="9 10">
    <name type="scientific">Paenibacillus gyeongsangnamensis</name>
    <dbReference type="NCBI Taxonomy" id="3388067"/>
    <lineage>
        <taxon>Bacteria</taxon>
        <taxon>Bacillati</taxon>
        <taxon>Bacillota</taxon>
        <taxon>Bacilli</taxon>
        <taxon>Bacillales</taxon>
        <taxon>Paenibacillaceae</taxon>
        <taxon>Paenibacillus</taxon>
    </lineage>
</organism>
<reference evidence="9 10" key="1">
    <citation type="submission" date="2022-12" db="EMBL/GenBank/DDBJ databases">
        <title>Draft genome sequence of Paenibacillus sp. dW9.</title>
        <authorList>
            <person name="Choi E.-W."/>
            <person name="Kim D.-U."/>
        </authorList>
    </citation>
    <scope>NUCLEOTIDE SEQUENCE [LARGE SCALE GENOMIC DNA]</scope>
    <source>
        <strain evidence="10">dW9</strain>
    </source>
</reference>
<evidence type="ECO:0000256" key="1">
    <source>
        <dbReference type="ARBA" id="ARBA00004651"/>
    </source>
</evidence>
<dbReference type="InterPro" id="IPR000515">
    <property type="entry name" value="MetI-like"/>
</dbReference>
<dbReference type="CDD" id="cd06261">
    <property type="entry name" value="TM_PBP2"/>
    <property type="match status" value="1"/>
</dbReference>
<evidence type="ECO:0000313" key="9">
    <source>
        <dbReference type="EMBL" id="MCZ8516943.1"/>
    </source>
</evidence>
<feature type="transmembrane region" description="Helical" evidence="7">
    <location>
        <begin position="139"/>
        <end position="161"/>
    </location>
</feature>
<evidence type="ECO:0000256" key="2">
    <source>
        <dbReference type="ARBA" id="ARBA00022448"/>
    </source>
</evidence>
<dbReference type="PROSITE" id="PS50928">
    <property type="entry name" value="ABC_TM1"/>
    <property type="match status" value="1"/>
</dbReference>
<accession>A0ABT4QJA9</accession>
<gene>
    <name evidence="9" type="ORF">O9H85_32225</name>
</gene>
<keyword evidence="2 7" id="KW-0813">Transport</keyword>
<dbReference type="InterPro" id="IPR050901">
    <property type="entry name" value="BP-dep_ABC_trans_perm"/>
</dbReference>
<name>A0ABT4QJA9_9BACL</name>
<sequence length="280" mass="30718">MIGKTVYKGRDYAMSTVGWVLTLVFLFPVYWMIATSLKPMGELFVIPPHLFPHEPTFSSYVDNFLKNRAMLGYIGNSFIIATGTMALTLLLATPAAYGLARLPMRGKAAILILLLATQMLPSIMLAMPLFIAFSKVQLINSFTALIVANTTHSLPFAILVLRPYFLSVPGGLEEAAMIDGCGKFSAFRRIILPLVKPGLLTVGAFCFLWGWGDFLFALTLTSNEAIRPLTMGLYKFIGEYGTQWNHLMAVATIAAVPIILIFITMQKYIVGGITSGAMKD</sequence>
<feature type="transmembrane region" description="Helical" evidence="7">
    <location>
        <begin position="244"/>
        <end position="263"/>
    </location>
</feature>
<dbReference type="EMBL" id="JAQAGZ010000029">
    <property type="protein sequence ID" value="MCZ8516943.1"/>
    <property type="molecule type" value="Genomic_DNA"/>
</dbReference>
<evidence type="ECO:0000256" key="3">
    <source>
        <dbReference type="ARBA" id="ARBA00022475"/>
    </source>
</evidence>
<evidence type="ECO:0000256" key="6">
    <source>
        <dbReference type="ARBA" id="ARBA00023136"/>
    </source>
</evidence>
<feature type="transmembrane region" description="Helical" evidence="7">
    <location>
        <begin position="190"/>
        <end position="211"/>
    </location>
</feature>
<evidence type="ECO:0000259" key="8">
    <source>
        <dbReference type="PROSITE" id="PS50928"/>
    </source>
</evidence>
<feature type="domain" description="ABC transmembrane type-1" evidence="8">
    <location>
        <begin position="74"/>
        <end position="265"/>
    </location>
</feature>
<feature type="transmembrane region" description="Helical" evidence="7">
    <location>
        <begin position="109"/>
        <end position="133"/>
    </location>
</feature>
<dbReference type="PANTHER" id="PTHR32243:SF18">
    <property type="entry name" value="INNER MEMBRANE ABC TRANSPORTER PERMEASE PROTEIN YCJP"/>
    <property type="match status" value="1"/>
</dbReference>
<keyword evidence="5 7" id="KW-1133">Transmembrane helix</keyword>
<dbReference type="Pfam" id="PF00528">
    <property type="entry name" value="BPD_transp_1"/>
    <property type="match status" value="1"/>
</dbReference>
<evidence type="ECO:0000256" key="7">
    <source>
        <dbReference type="RuleBase" id="RU363032"/>
    </source>
</evidence>
<dbReference type="RefSeq" id="WP_269885476.1">
    <property type="nucleotide sequence ID" value="NZ_JAQAGZ010000029.1"/>
</dbReference>
<comment type="caution">
    <text evidence="9">The sequence shown here is derived from an EMBL/GenBank/DDBJ whole genome shotgun (WGS) entry which is preliminary data.</text>
</comment>
<dbReference type="PANTHER" id="PTHR32243">
    <property type="entry name" value="MALTOSE TRANSPORT SYSTEM PERMEASE-RELATED"/>
    <property type="match status" value="1"/>
</dbReference>
<protein>
    <submittedName>
        <fullName evidence="9">Carbohydrate ABC transporter permease</fullName>
    </submittedName>
</protein>
<dbReference type="SUPFAM" id="SSF161098">
    <property type="entry name" value="MetI-like"/>
    <property type="match status" value="1"/>
</dbReference>
<proteinExistence type="inferred from homology"/>
<dbReference type="Gene3D" id="1.10.3720.10">
    <property type="entry name" value="MetI-like"/>
    <property type="match status" value="1"/>
</dbReference>
<keyword evidence="3" id="KW-1003">Cell membrane</keyword>
<feature type="transmembrane region" description="Helical" evidence="7">
    <location>
        <begin position="12"/>
        <end position="33"/>
    </location>
</feature>
<comment type="subcellular location">
    <subcellularLocation>
        <location evidence="1 7">Cell membrane</location>
        <topology evidence="1 7">Multi-pass membrane protein</topology>
    </subcellularLocation>
</comment>